<protein>
    <submittedName>
        <fullName evidence="1">Uncharacterized protein</fullName>
    </submittedName>
</protein>
<keyword evidence="2" id="KW-1185">Reference proteome</keyword>
<dbReference type="Proteomes" id="UP001163603">
    <property type="component" value="Chromosome 1"/>
</dbReference>
<dbReference type="EMBL" id="CM047736">
    <property type="protein sequence ID" value="KAJ0051458.1"/>
    <property type="molecule type" value="Genomic_DNA"/>
</dbReference>
<comment type="caution">
    <text evidence="1">The sequence shown here is derived from an EMBL/GenBank/DDBJ whole genome shotgun (WGS) entry which is preliminary data.</text>
</comment>
<reference evidence="2" key="1">
    <citation type="journal article" date="2023" name="G3 (Bethesda)">
        <title>Genome assembly and association tests identify interacting loci associated with vigor, precocity, and sex in interspecific pistachio rootstocks.</title>
        <authorList>
            <person name="Palmer W."/>
            <person name="Jacygrad E."/>
            <person name="Sagayaradj S."/>
            <person name="Cavanaugh K."/>
            <person name="Han R."/>
            <person name="Bertier L."/>
            <person name="Beede B."/>
            <person name="Kafkas S."/>
            <person name="Golino D."/>
            <person name="Preece J."/>
            <person name="Michelmore R."/>
        </authorList>
    </citation>
    <scope>NUCLEOTIDE SEQUENCE [LARGE SCALE GENOMIC DNA]</scope>
</reference>
<name>A0ACC0ZF74_9ROSI</name>
<proteinExistence type="predicted"/>
<accession>A0ACC0ZF74</accession>
<evidence type="ECO:0000313" key="2">
    <source>
        <dbReference type="Proteomes" id="UP001163603"/>
    </source>
</evidence>
<sequence>MHRQSLGSPVSKLHSHGGGVPKEDSRVTELVSPSSSSFTDDDQSKTTKPRRFSLSPPPSSLSSHSKSENLVHLIPLLTLFCFLVLYLSSHSPSQSDLAQFNGFKRLSTHTDSSEMEDVSRYVELRRGDFLAIGSLRNLQEIEKHAPKYRPHRKIADF</sequence>
<gene>
    <name evidence="1" type="ORF">Pint_03491</name>
</gene>
<organism evidence="1 2">
    <name type="scientific">Pistacia integerrima</name>
    <dbReference type="NCBI Taxonomy" id="434235"/>
    <lineage>
        <taxon>Eukaryota</taxon>
        <taxon>Viridiplantae</taxon>
        <taxon>Streptophyta</taxon>
        <taxon>Embryophyta</taxon>
        <taxon>Tracheophyta</taxon>
        <taxon>Spermatophyta</taxon>
        <taxon>Magnoliopsida</taxon>
        <taxon>eudicotyledons</taxon>
        <taxon>Gunneridae</taxon>
        <taxon>Pentapetalae</taxon>
        <taxon>rosids</taxon>
        <taxon>malvids</taxon>
        <taxon>Sapindales</taxon>
        <taxon>Anacardiaceae</taxon>
        <taxon>Pistacia</taxon>
    </lineage>
</organism>
<evidence type="ECO:0000313" key="1">
    <source>
        <dbReference type="EMBL" id="KAJ0051458.1"/>
    </source>
</evidence>